<dbReference type="InterPro" id="IPR004220">
    <property type="entry name" value="5-COMe_2-OHmuconate_Isoase"/>
</dbReference>
<keyword evidence="2" id="KW-1185">Reference proteome</keyword>
<dbReference type="GO" id="GO:0008704">
    <property type="term" value="F:5-carboxymethyl-2-hydroxymuconate delta-isomerase activity"/>
    <property type="evidence" value="ECO:0007669"/>
    <property type="project" value="InterPro"/>
</dbReference>
<dbReference type="InterPro" id="IPR014347">
    <property type="entry name" value="Tautomerase/MIF_sf"/>
</dbReference>
<dbReference type="AlphaFoldDB" id="A0A1Q9GUW7"/>
<name>A0A1Q9GUW7_9GAMM</name>
<dbReference type="PANTHER" id="PTHR37950:SF1">
    <property type="entry name" value="4-HYDROXYPHENYLACETATE CATABOLISM PROTEIN"/>
    <property type="match status" value="1"/>
</dbReference>
<sequence>MPNLVMEYADPVAERVNVPGLLEDLHQILLTCGLFEPDSVKCRSYPCHTWLVGTEGDLNTFIHIELSMLSGRTTEQKRELARSLISVLEQHASTINSLTVDVRDMDRDSFIKVSC</sequence>
<dbReference type="CDD" id="cd00580">
    <property type="entry name" value="CHMI"/>
    <property type="match status" value="1"/>
</dbReference>
<evidence type="ECO:0000313" key="2">
    <source>
        <dbReference type="Proteomes" id="UP000186905"/>
    </source>
</evidence>
<evidence type="ECO:0000313" key="1">
    <source>
        <dbReference type="EMBL" id="OLQ78913.1"/>
    </source>
</evidence>
<dbReference type="STRING" id="1903952.BIT28_26410"/>
<dbReference type="Gene3D" id="3.30.429.10">
    <property type="entry name" value="Macrophage Migration Inhibitory Factor"/>
    <property type="match status" value="1"/>
</dbReference>
<accession>A0A1Q9GUW7</accession>
<keyword evidence="1" id="KW-0413">Isomerase</keyword>
<comment type="caution">
    <text evidence="1">The sequence shown here is derived from an EMBL/GenBank/DDBJ whole genome shotgun (WGS) entry which is preliminary data.</text>
</comment>
<dbReference type="Proteomes" id="UP000186905">
    <property type="component" value="Unassembled WGS sequence"/>
</dbReference>
<gene>
    <name evidence="1" type="ORF">BIT28_26410</name>
</gene>
<protein>
    <submittedName>
        <fullName evidence="1">5-carboxymethyl-2-hydroxymuconate isomerase</fullName>
    </submittedName>
</protein>
<dbReference type="RefSeq" id="WP_075763049.1">
    <property type="nucleotide sequence ID" value="NZ_MJIL01000053.1"/>
</dbReference>
<dbReference type="PANTHER" id="PTHR37950">
    <property type="entry name" value="4-HYDROXYPHENYLACETATE CATABOLISM PROTEIN"/>
    <property type="match status" value="1"/>
</dbReference>
<dbReference type="SUPFAM" id="SSF55331">
    <property type="entry name" value="Tautomerase/MIF"/>
    <property type="match status" value="1"/>
</dbReference>
<proteinExistence type="predicted"/>
<dbReference type="EMBL" id="MJIL01000053">
    <property type="protein sequence ID" value="OLQ78913.1"/>
    <property type="molecule type" value="Genomic_DNA"/>
</dbReference>
<dbReference type="Pfam" id="PF02962">
    <property type="entry name" value="CHMI"/>
    <property type="match status" value="1"/>
</dbReference>
<organism evidence="1 2">
    <name type="scientific">Photobacterium proteolyticum</name>
    <dbReference type="NCBI Taxonomy" id="1903952"/>
    <lineage>
        <taxon>Bacteria</taxon>
        <taxon>Pseudomonadati</taxon>
        <taxon>Pseudomonadota</taxon>
        <taxon>Gammaproteobacteria</taxon>
        <taxon>Vibrionales</taxon>
        <taxon>Vibrionaceae</taxon>
        <taxon>Photobacterium</taxon>
    </lineage>
</organism>
<reference evidence="1 2" key="1">
    <citation type="submission" date="2016-09" db="EMBL/GenBank/DDBJ databases">
        <title>Photobacterium proteolyticum sp. nov. a protease producing bacterium isolated from ocean sediments of Laizhou Bay.</title>
        <authorList>
            <person name="Li Y."/>
        </authorList>
    </citation>
    <scope>NUCLEOTIDE SEQUENCE [LARGE SCALE GENOMIC DNA]</scope>
    <source>
        <strain evidence="1 2">13-12</strain>
    </source>
</reference>
<dbReference type="OrthoDB" id="9814215at2"/>